<feature type="domain" description="HTH gntR-type" evidence="4">
    <location>
        <begin position="17"/>
        <end position="85"/>
    </location>
</feature>
<accession>A0A8J2UI66</accession>
<evidence type="ECO:0000259" key="4">
    <source>
        <dbReference type="PROSITE" id="PS50949"/>
    </source>
</evidence>
<dbReference type="SUPFAM" id="SSF46785">
    <property type="entry name" value="Winged helix' DNA-binding domain"/>
    <property type="match status" value="1"/>
</dbReference>
<proteinExistence type="predicted"/>
<dbReference type="SUPFAM" id="SSF53822">
    <property type="entry name" value="Periplasmic binding protein-like I"/>
    <property type="match status" value="1"/>
</dbReference>
<dbReference type="Proteomes" id="UP000607559">
    <property type="component" value="Unassembled WGS sequence"/>
</dbReference>
<keyword evidence="2" id="KW-0238">DNA-binding</keyword>
<dbReference type="SMART" id="SM00345">
    <property type="entry name" value="HTH_GNTR"/>
    <property type="match status" value="1"/>
</dbReference>
<gene>
    <name evidence="5" type="ORF">GCM10011511_50870</name>
</gene>
<dbReference type="EMBL" id="BMJC01000006">
    <property type="protein sequence ID" value="GGB20924.1"/>
    <property type="molecule type" value="Genomic_DNA"/>
</dbReference>
<reference evidence="5" key="1">
    <citation type="journal article" date="2014" name="Int. J. Syst. Evol. Microbiol.">
        <title>Complete genome sequence of Corynebacterium casei LMG S-19264T (=DSM 44701T), isolated from a smear-ripened cheese.</title>
        <authorList>
            <consortium name="US DOE Joint Genome Institute (JGI-PGF)"/>
            <person name="Walter F."/>
            <person name="Albersmeier A."/>
            <person name="Kalinowski J."/>
            <person name="Ruckert C."/>
        </authorList>
    </citation>
    <scope>NUCLEOTIDE SEQUENCE</scope>
    <source>
        <strain evidence="5">CGMCC 1.15448</strain>
    </source>
</reference>
<dbReference type="InterPro" id="IPR036390">
    <property type="entry name" value="WH_DNA-bd_sf"/>
</dbReference>
<dbReference type="PANTHER" id="PTHR38445">
    <property type="entry name" value="HTH-TYPE TRANSCRIPTIONAL REPRESSOR YTRA"/>
    <property type="match status" value="1"/>
</dbReference>
<keyword evidence="1" id="KW-0805">Transcription regulation</keyword>
<dbReference type="GO" id="GO:0003700">
    <property type="term" value="F:DNA-binding transcription factor activity"/>
    <property type="evidence" value="ECO:0007669"/>
    <property type="project" value="InterPro"/>
</dbReference>
<reference evidence="5" key="2">
    <citation type="submission" date="2020-09" db="EMBL/GenBank/DDBJ databases">
        <authorList>
            <person name="Sun Q."/>
            <person name="Zhou Y."/>
        </authorList>
    </citation>
    <scope>NUCLEOTIDE SEQUENCE</scope>
    <source>
        <strain evidence="5">CGMCC 1.15448</strain>
    </source>
</reference>
<keyword evidence="6" id="KW-1185">Reference proteome</keyword>
<organism evidence="5 6">
    <name type="scientific">Puia dinghuensis</name>
    <dbReference type="NCBI Taxonomy" id="1792502"/>
    <lineage>
        <taxon>Bacteria</taxon>
        <taxon>Pseudomonadati</taxon>
        <taxon>Bacteroidota</taxon>
        <taxon>Chitinophagia</taxon>
        <taxon>Chitinophagales</taxon>
        <taxon>Chitinophagaceae</taxon>
        <taxon>Puia</taxon>
    </lineage>
</organism>
<name>A0A8J2UI66_9BACT</name>
<evidence type="ECO:0000256" key="2">
    <source>
        <dbReference type="ARBA" id="ARBA00023125"/>
    </source>
</evidence>
<dbReference type="AlphaFoldDB" id="A0A8J2UI66"/>
<dbReference type="InterPro" id="IPR028082">
    <property type="entry name" value="Peripla_BP_I"/>
</dbReference>
<keyword evidence="3" id="KW-0804">Transcription</keyword>
<evidence type="ECO:0000256" key="3">
    <source>
        <dbReference type="ARBA" id="ARBA00023163"/>
    </source>
</evidence>
<evidence type="ECO:0000313" key="6">
    <source>
        <dbReference type="Proteomes" id="UP000607559"/>
    </source>
</evidence>
<dbReference type="Gene3D" id="3.40.50.2300">
    <property type="match status" value="1"/>
</dbReference>
<dbReference type="PANTHER" id="PTHR38445:SF10">
    <property type="entry name" value="GNTR-FAMILY TRANSCRIPTIONAL REGULATOR"/>
    <property type="match status" value="1"/>
</dbReference>
<dbReference type="InterPro" id="IPR000524">
    <property type="entry name" value="Tscrpt_reg_HTH_GntR"/>
</dbReference>
<sequence>MQDVYQQIRELEHIQGLSKHEQFVMGFINAINDKLLSKGDMLPSVNSLMKELGFARETIARGYKELMSRGIVESKNRIGFYVANEDTTQTLKLALIIFAFDSFQELFYKTFSSRVGKDVHIDVFFHHNNIIVFENIISTVRGKYGMYVVAPIPHKRTAGILSTLPMNKFLMVDRYEPIPGDYSYVVQEFEKSSYKAFVALKEVIGRYKEMVYYYRPSTDTPVEILNAYKKFVHDCKVKGVIRTEYLPGSIEKGKVYFTINNTELWAMLKDCISKKFVIGKDVGILSHNDDVVKEIICNGITTYSTDFKKMAEKAADFVRTRKKIQEVIPTVLIRRQSL</sequence>
<dbReference type="GO" id="GO:0003677">
    <property type="term" value="F:DNA binding"/>
    <property type="evidence" value="ECO:0007669"/>
    <property type="project" value="UniProtKB-KW"/>
</dbReference>
<dbReference type="RefSeq" id="WP_188937152.1">
    <property type="nucleotide sequence ID" value="NZ_BMJC01000006.1"/>
</dbReference>
<dbReference type="CDD" id="cd07377">
    <property type="entry name" value="WHTH_GntR"/>
    <property type="match status" value="1"/>
</dbReference>
<comment type="caution">
    <text evidence="5">The sequence shown here is derived from an EMBL/GenBank/DDBJ whole genome shotgun (WGS) entry which is preliminary data.</text>
</comment>
<dbReference type="Pfam" id="PF00392">
    <property type="entry name" value="GntR"/>
    <property type="match status" value="1"/>
</dbReference>
<dbReference type="Gene3D" id="1.10.10.10">
    <property type="entry name" value="Winged helix-like DNA-binding domain superfamily/Winged helix DNA-binding domain"/>
    <property type="match status" value="1"/>
</dbReference>
<dbReference type="InterPro" id="IPR036388">
    <property type="entry name" value="WH-like_DNA-bd_sf"/>
</dbReference>
<evidence type="ECO:0000313" key="5">
    <source>
        <dbReference type="EMBL" id="GGB20924.1"/>
    </source>
</evidence>
<evidence type="ECO:0000256" key="1">
    <source>
        <dbReference type="ARBA" id="ARBA00023015"/>
    </source>
</evidence>
<dbReference type="PROSITE" id="PS50949">
    <property type="entry name" value="HTH_GNTR"/>
    <property type="match status" value="1"/>
</dbReference>
<protein>
    <recommendedName>
        <fullName evidence="4">HTH gntR-type domain-containing protein</fullName>
    </recommendedName>
</protein>